<accession>A0A6H9USV3</accession>
<evidence type="ECO:0000313" key="9">
    <source>
        <dbReference type="Proteomes" id="UP000442707"/>
    </source>
</evidence>
<keyword evidence="9" id="KW-1185">Reference proteome</keyword>
<organism evidence="8 9">
    <name type="scientific">Streptomyces luteolifulvus</name>
    <dbReference type="NCBI Taxonomy" id="2615112"/>
    <lineage>
        <taxon>Bacteria</taxon>
        <taxon>Bacillati</taxon>
        <taxon>Actinomycetota</taxon>
        <taxon>Actinomycetes</taxon>
        <taxon>Kitasatosporales</taxon>
        <taxon>Streptomycetaceae</taxon>
        <taxon>Streptomyces</taxon>
    </lineage>
</organism>
<reference evidence="8 9" key="1">
    <citation type="submission" date="2019-09" db="EMBL/GenBank/DDBJ databases">
        <title>Screening of Novel Bioactive Compounds from Soil-Associated.</title>
        <authorList>
            <person name="Zhao S."/>
        </authorList>
    </citation>
    <scope>NUCLEOTIDE SEQUENCE [LARGE SCALE GENOMIC DNA]</scope>
    <source>
        <strain evidence="8 9">HIT-DPA4</strain>
    </source>
</reference>
<proteinExistence type="predicted"/>
<dbReference type="GO" id="GO:0016787">
    <property type="term" value="F:hydrolase activity"/>
    <property type="evidence" value="ECO:0007669"/>
    <property type="project" value="UniProtKB-UniRule"/>
</dbReference>
<dbReference type="CDD" id="cd17932">
    <property type="entry name" value="DEXQc_UvrD"/>
    <property type="match status" value="1"/>
</dbReference>
<keyword evidence="3 5" id="KW-0347">Helicase</keyword>
<dbReference type="PANTHER" id="PTHR11070">
    <property type="entry name" value="UVRD / RECB / PCRA DNA HELICASE FAMILY MEMBER"/>
    <property type="match status" value="1"/>
</dbReference>
<evidence type="ECO:0000256" key="1">
    <source>
        <dbReference type="ARBA" id="ARBA00022741"/>
    </source>
</evidence>
<feature type="region of interest" description="Disordered" evidence="6">
    <location>
        <begin position="1"/>
        <end position="42"/>
    </location>
</feature>
<dbReference type="GO" id="GO:0005524">
    <property type="term" value="F:ATP binding"/>
    <property type="evidence" value="ECO:0007669"/>
    <property type="project" value="UniProtKB-UniRule"/>
</dbReference>
<dbReference type="Pfam" id="PF00580">
    <property type="entry name" value="UvrD-helicase"/>
    <property type="match status" value="2"/>
</dbReference>
<evidence type="ECO:0000256" key="5">
    <source>
        <dbReference type="PROSITE-ProRule" id="PRU00560"/>
    </source>
</evidence>
<dbReference type="AlphaFoldDB" id="A0A6H9USV3"/>
<feature type="domain" description="UvrD-like helicase ATP-binding" evidence="7">
    <location>
        <begin position="40"/>
        <end position="650"/>
    </location>
</feature>
<keyword evidence="4 5" id="KW-0067">ATP-binding</keyword>
<evidence type="ECO:0000313" key="8">
    <source>
        <dbReference type="EMBL" id="KAB1141132.1"/>
    </source>
</evidence>
<evidence type="ECO:0000256" key="6">
    <source>
        <dbReference type="SAM" id="MobiDB-lite"/>
    </source>
</evidence>
<dbReference type="InterPro" id="IPR027785">
    <property type="entry name" value="UvrD-like_helicase_C"/>
</dbReference>
<evidence type="ECO:0000256" key="4">
    <source>
        <dbReference type="ARBA" id="ARBA00022840"/>
    </source>
</evidence>
<evidence type="ECO:0000256" key="3">
    <source>
        <dbReference type="ARBA" id="ARBA00022806"/>
    </source>
</evidence>
<feature type="compositionally biased region" description="Polar residues" evidence="6">
    <location>
        <begin position="31"/>
        <end position="40"/>
    </location>
</feature>
<protein>
    <submittedName>
        <fullName evidence="8">ATP-dependent helicase</fullName>
    </submittedName>
</protein>
<dbReference type="SUPFAM" id="SSF52540">
    <property type="entry name" value="P-loop containing nucleoside triphosphate hydrolases"/>
    <property type="match status" value="1"/>
</dbReference>
<dbReference type="InterPro" id="IPR000212">
    <property type="entry name" value="DNA_helicase_UvrD/REP"/>
</dbReference>
<name>A0A6H9USV3_9ACTN</name>
<dbReference type="Proteomes" id="UP000442707">
    <property type="component" value="Unassembled WGS sequence"/>
</dbReference>
<feature type="binding site" evidence="5">
    <location>
        <begin position="61"/>
        <end position="68"/>
    </location>
    <ligand>
        <name>ATP</name>
        <dbReference type="ChEBI" id="CHEBI:30616"/>
    </ligand>
</feature>
<dbReference type="GO" id="GO:0003677">
    <property type="term" value="F:DNA binding"/>
    <property type="evidence" value="ECO:0007669"/>
    <property type="project" value="InterPro"/>
</dbReference>
<dbReference type="InterPro" id="IPR027417">
    <property type="entry name" value="P-loop_NTPase"/>
</dbReference>
<dbReference type="Gene3D" id="3.40.50.300">
    <property type="entry name" value="P-loop containing nucleotide triphosphate hydrolases"/>
    <property type="match status" value="2"/>
</dbReference>
<feature type="compositionally biased region" description="Basic residues" evidence="6">
    <location>
        <begin position="1"/>
        <end position="14"/>
    </location>
</feature>
<dbReference type="Pfam" id="PF13538">
    <property type="entry name" value="UvrD_C_2"/>
    <property type="match status" value="1"/>
</dbReference>
<dbReference type="EMBL" id="VZRB01000034">
    <property type="protein sequence ID" value="KAB1141132.1"/>
    <property type="molecule type" value="Genomic_DNA"/>
</dbReference>
<dbReference type="GO" id="GO:0043138">
    <property type="term" value="F:3'-5' DNA helicase activity"/>
    <property type="evidence" value="ECO:0007669"/>
    <property type="project" value="UniProtKB-EC"/>
</dbReference>
<keyword evidence="2 5" id="KW-0378">Hydrolase</keyword>
<gene>
    <name evidence="8" type="ORF">F7R91_33525</name>
</gene>
<sequence>MPHRQRGRQHRPVRRGAGLPPIRVPVEEPVTDTTAPSSPVLSDEQRHVVEQDVDARMLVTAGAGTGKTFCLVRRLAFLVEEEDVSAADILVLSYSRAAVREVRERLSRAGSAAQHVDVRTFDSYATRILSEADPDGSWQTAGYDGRIAAATHLLRTDENAAGFVEDLQHLVVDEVQDLVGHRAEFVKALLELAGGGFTLLGDPAQGIYGFLLEDPVQRRQGAATLYAWVRERFAEDLTDTTLSHNRRVRDSRAGVAHAQGVALSRADADFAAVHRDLRTSLLAPECHLGALDDAWPVIADLATAPTAVLCRTNGQALRLSAHLHERGVAHRLQRSGLDRVVPAWVAGLFTAFDTTRPSKEAVLAHLEAALKQAPIAAQQAWTLIKRMDGNRGNRLSVDLGEVAARLAQGRVPDELVAPAPALLVVSTIHRAKGLEFDNVIVVDPGPPSGDLADEAEETRLLYVAMSRPRDLLLRLELPSELTRGVYKNPEIDRWVKRHPGAQHQFKGRRYGMEIRGDDVHAEDPAGTVGFTAPARAVQHHLASTRLTAAPVTLVRSDEQDAGAHQRYVVHHDGVAIGVTSQSFAWSLQKEIGRQHARPDRVEDLRIDCVETVVGSQAASINNDMGPFGVWLRPRLVGMGRFVWPKKGQPA</sequence>
<dbReference type="InterPro" id="IPR014016">
    <property type="entry name" value="UvrD-like_ATP-bd"/>
</dbReference>
<dbReference type="PROSITE" id="PS51198">
    <property type="entry name" value="UVRD_HELICASE_ATP_BIND"/>
    <property type="match status" value="1"/>
</dbReference>
<evidence type="ECO:0000256" key="2">
    <source>
        <dbReference type="ARBA" id="ARBA00022801"/>
    </source>
</evidence>
<evidence type="ECO:0000259" key="7">
    <source>
        <dbReference type="PROSITE" id="PS51198"/>
    </source>
</evidence>
<comment type="caution">
    <text evidence="8">The sequence shown here is derived from an EMBL/GenBank/DDBJ whole genome shotgun (WGS) entry which is preliminary data.</text>
</comment>
<keyword evidence="1 5" id="KW-0547">Nucleotide-binding</keyword>